<name>A0A1U8KKD0_GOSHI</name>
<organism evidence="1 2">
    <name type="scientific">Gossypium hirsutum</name>
    <name type="common">Upland cotton</name>
    <name type="synonym">Gossypium mexicanum</name>
    <dbReference type="NCBI Taxonomy" id="3635"/>
    <lineage>
        <taxon>Eukaryota</taxon>
        <taxon>Viridiplantae</taxon>
        <taxon>Streptophyta</taxon>
        <taxon>Embryophyta</taxon>
        <taxon>Tracheophyta</taxon>
        <taxon>Spermatophyta</taxon>
        <taxon>Magnoliopsida</taxon>
        <taxon>eudicotyledons</taxon>
        <taxon>Gunneridae</taxon>
        <taxon>Pentapetalae</taxon>
        <taxon>rosids</taxon>
        <taxon>malvids</taxon>
        <taxon>Malvales</taxon>
        <taxon>Malvaceae</taxon>
        <taxon>Malvoideae</taxon>
        <taxon>Gossypium</taxon>
    </lineage>
</organism>
<protein>
    <submittedName>
        <fullName evidence="2">Uncharacterized protein</fullName>
    </submittedName>
</protein>
<keyword evidence="1" id="KW-1185">Reference proteome</keyword>
<dbReference type="RefSeq" id="XP_016702912.1">
    <property type="nucleotide sequence ID" value="XM_016847423.2"/>
</dbReference>
<evidence type="ECO:0000313" key="2">
    <source>
        <dbReference type="RefSeq" id="XP_016702912.1"/>
    </source>
</evidence>
<reference evidence="1" key="1">
    <citation type="journal article" date="2020" name="Nat. Genet.">
        <title>Genomic diversifications of five Gossypium allopolyploid species and their impact on cotton improvement.</title>
        <authorList>
            <person name="Chen Z.J."/>
            <person name="Sreedasyam A."/>
            <person name="Ando A."/>
            <person name="Song Q."/>
            <person name="De Santiago L.M."/>
            <person name="Hulse-Kemp A.M."/>
            <person name="Ding M."/>
            <person name="Ye W."/>
            <person name="Kirkbride R.C."/>
            <person name="Jenkins J."/>
            <person name="Plott C."/>
            <person name="Lovell J."/>
            <person name="Lin Y.M."/>
            <person name="Vaughn R."/>
            <person name="Liu B."/>
            <person name="Simpson S."/>
            <person name="Scheffler B.E."/>
            <person name="Wen L."/>
            <person name="Saski C.A."/>
            <person name="Grover C.E."/>
            <person name="Hu G."/>
            <person name="Conover J.L."/>
            <person name="Carlson J.W."/>
            <person name="Shu S."/>
            <person name="Boston L.B."/>
            <person name="Williams M."/>
            <person name="Peterson D.G."/>
            <person name="McGee K."/>
            <person name="Jones D.C."/>
            <person name="Wendel J.F."/>
            <person name="Stelly D.M."/>
            <person name="Grimwood J."/>
            <person name="Schmutz J."/>
        </authorList>
    </citation>
    <scope>NUCLEOTIDE SEQUENCE [LARGE SCALE GENOMIC DNA]</scope>
    <source>
        <strain evidence="1">cv. TM-1</strain>
    </source>
</reference>
<dbReference type="OrthoDB" id="10577916at2759"/>
<dbReference type="KEGG" id="ghi:107917968"/>
<reference evidence="2" key="2">
    <citation type="submission" date="2025-08" db="UniProtKB">
        <authorList>
            <consortium name="RefSeq"/>
        </authorList>
    </citation>
    <scope>IDENTIFICATION</scope>
</reference>
<proteinExistence type="predicted"/>
<dbReference type="PaxDb" id="3635-A0A1U8KKD0"/>
<evidence type="ECO:0000313" key="1">
    <source>
        <dbReference type="Proteomes" id="UP000818029"/>
    </source>
</evidence>
<dbReference type="Proteomes" id="UP000818029">
    <property type="component" value="Chromosome A04"/>
</dbReference>
<dbReference type="AlphaFoldDB" id="A0A1U8KKD0"/>
<gene>
    <name evidence="2" type="primary">LOC107917968</name>
</gene>
<dbReference type="GeneID" id="107917968"/>
<accession>A0A1U8KKD0</accession>
<sequence length="116" mass="14129">MKQIRSTPPWLCLIWWPETYKPTFLTDFWSPSSIKHRFKGKTPRTWPKSVEQPRNAYLFSFFDLTRMENGHQQGVRGMWRQAERRWQSQGWRAALVKLKEARVCWLKSFRISWARV</sequence>